<evidence type="ECO:0000313" key="3">
    <source>
        <dbReference type="EMBL" id="KRO52186.1"/>
    </source>
</evidence>
<reference evidence="3 4" key="1">
    <citation type="submission" date="2015-10" db="EMBL/GenBank/DDBJ databases">
        <title>Metagenome-Assembled Genomes uncover a global brackish microbiome.</title>
        <authorList>
            <person name="Hugerth L.W."/>
            <person name="Larsson J."/>
            <person name="Alneberg J."/>
            <person name="Lindh M.V."/>
            <person name="Legrand C."/>
            <person name="Pinhassi J."/>
            <person name="Andersson A.F."/>
        </authorList>
    </citation>
    <scope>NUCLEOTIDE SEQUENCE [LARGE SCALE GENOMIC DNA]</scope>
    <source>
        <strain evidence="3">BACL2 MAG-120820-bin50</strain>
    </source>
</reference>
<organism evidence="3 4">
    <name type="scientific">Actinobacteria bacterium BACL2 MAG-120820-bin50</name>
    <dbReference type="NCBI Taxonomy" id="1655570"/>
    <lineage>
        <taxon>Bacteria</taxon>
        <taxon>Bacillati</taxon>
        <taxon>Actinomycetota</taxon>
        <taxon>Actinomycetes</taxon>
        <taxon>Actinomycetes incertae sedis</taxon>
        <taxon>ac1 cluster</taxon>
    </lineage>
</organism>
<dbReference type="PANTHER" id="PTHR42760:SF133">
    <property type="entry name" value="3-OXOACYL-[ACYL-CARRIER-PROTEIN] REDUCTASE"/>
    <property type="match status" value="1"/>
</dbReference>
<dbReference type="EMBL" id="LIAU01000163">
    <property type="protein sequence ID" value="KRO52186.1"/>
    <property type="molecule type" value="Genomic_DNA"/>
</dbReference>
<accession>A0A0R2QX17</accession>
<dbReference type="GO" id="GO:0006633">
    <property type="term" value="P:fatty acid biosynthetic process"/>
    <property type="evidence" value="ECO:0007669"/>
    <property type="project" value="TreeGrafter"/>
</dbReference>
<dbReference type="Proteomes" id="UP000053054">
    <property type="component" value="Unassembled WGS sequence"/>
</dbReference>
<name>A0A0R2QX17_9ACTN</name>
<dbReference type="CDD" id="cd05233">
    <property type="entry name" value="SDR_c"/>
    <property type="match status" value="1"/>
</dbReference>
<dbReference type="PROSITE" id="PS00061">
    <property type="entry name" value="ADH_SHORT"/>
    <property type="match status" value="1"/>
</dbReference>
<keyword evidence="2" id="KW-0560">Oxidoreductase</keyword>
<dbReference type="Gene3D" id="3.40.50.720">
    <property type="entry name" value="NAD(P)-binding Rossmann-like Domain"/>
    <property type="match status" value="1"/>
</dbReference>
<dbReference type="PRINTS" id="PR00081">
    <property type="entry name" value="GDHRDH"/>
</dbReference>
<evidence type="ECO:0000256" key="1">
    <source>
        <dbReference type="ARBA" id="ARBA00006484"/>
    </source>
</evidence>
<sequence>MSTLVIGASGAIGRACIKALGDERAVVAADLQKPDVGNAHSVSLDVTNQSQVDSVLRELDREEQITGLIYAAGLNTTGLLNTIDWKEYEAVMSVNLRGAFHVGSSIISLIHKSPRMFNSVFISSTAGLVGEAGGSIYCASKFGLIGFTQSFAGELAPLNGRANVVCPGNVDSPMLTELAARIGAREGKSGEQTLKQWSDSSAIKRLITPEEVAKTCIWLLSDNSSGVSGQTIVVDGPRA</sequence>
<protein>
    <recommendedName>
        <fullName evidence="5">Short-chain dehydrogenase</fullName>
    </recommendedName>
</protein>
<dbReference type="InterPro" id="IPR036291">
    <property type="entry name" value="NAD(P)-bd_dom_sf"/>
</dbReference>
<dbReference type="InterPro" id="IPR020904">
    <property type="entry name" value="Sc_DH/Rdtase_CS"/>
</dbReference>
<dbReference type="InterPro" id="IPR002347">
    <property type="entry name" value="SDR_fam"/>
</dbReference>
<comment type="similarity">
    <text evidence="1">Belongs to the short-chain dehydrogenases/reductases (SDR) family.</text>
</comment>
<dbReference type="SUPFAM" id="SSF51735">
    <property type="entry name" value="NAD(P)-binding Rossmann-fold domains"/>
    <property type="match status" value="1"/>
</dbReference>
<evidence type="ECO:0008006" key="5">
    <source>
        <dbReference type="Google" id="ProtNLM"/>
    </source>
</evidence>
<dbReference type="PANTHER" id="PTHR42760">
    <property type="entry name" value="SHORT-CHAIN DEHYDROGENASES/REDUCTASES FAMILY MEMBER"/>
    <property type="match status" value="1"/>
</dbReference>
<evidence type="ECO:0000313" key="4">
    <source>
        <dbReference type="Proteomes" id="UP000053054"/>
    </source>
</evidence>
<dbReference type="GO" id="GO:0016616">
    <property type="term" value="F:oxidoreductase activity, acting on the CH-OH group of donors, NAD or NADP as acceptor"/>
    <property type="evidence" value="ECO:0007669"/>
    <property type="project" value="TreeGrafter"/>
</dbReference>
<gene>
    <name evidence="3" type="ORF">ABR62_03080</name>
</gene>
<proteinExistence type="inferred from homology"/>
<evidence type="ECO:0000256" key="2">
    <source>
        <dbReference type="ARBA" id="ARBA00023002"/>
    </source>
</evidence>
<dbReference type="Pfam" id="PF13561">
    <property type="entry name" value="adh_short_C2"/>
    <property type="match status" value="1"/>
</dbReference>
<comment type="caution">
    <text evidence="3">The sequence shown here is derived from an EMBL/GenBank/DDBJ whole genome shotgun (WGS) entry which is preliminary data.</text>
</comment>
<dbReference type="GO" id="GO:0048038">
    <property type="term" value="F:quinone binding"/>
    <property type="evidence" value="ECO:0007669"/>
    <property type="project" value="TreeGrafter"/>
</dbReference>
<dbReference type="AlphaFoldDB" id="A0A0R2QX17"/>